<feature type="transmembrane region" description="Helical" evidence="14">
    <location>
        <begin position="64"/>
        <end position="84"/>
    </location>
</feature>
<evidence type="ECO:0000256" key="6">
    <source>
        <dbReference type="ARBA" id="ARBA00022832"/>
    </source>
</evidence>
<evidence type="ECO:0000256" key="12">
    <source>
        <dbReference type="ARBA" id="ARBA00023160"/>
    </source>
</evidence>
<dbReference type="Proteomes" id="UP000887567">
    <property type="component" value="Unplaced"/>
</dbReference>
<evidence type="ECO:0000256" key="2">
    <source>
        <dbReference type="ARBA" id="ARBA00009295"/>
    </source>
</evidence>
<accession>A0A913X8X7</accession>
<keyword evidence="9" id="KW-0408">Iron</keyword>
<dbReference type="PROSITE" id="PS00476">
    <property type="entry name" value="FATTY_ACID_DESATUR_1"/>
    <property type="match status" value="1"/>
</dbReference>
<dbReference type="PANTHER" id="PTHR11351">
    <property type="entry name" value="ACYL-COA DESATURASE"/>
    <property type="match status" value="1"/>
</dbReference>
<evidence type="ECO:0000256" key="10">
    <source>
        <dbReference type="ARBA" id="ARBA00023098"/>
    </source>
</evidence>
<keyword evidence="12 13" id="KW-0275">Fatty acid biosynthesis</keyword>
<dbReference type="OMA" id="CQHGPID"/>
<keyword evidence="5" id="KW-0479">Metal-binding</keyword>
<evidence type="ECO:0000256" key="1">
    <source>
        <dbReference type="ARBA" id="ARBA00004141"/>
    </source>
</evidence>
<dbReference type="PANTHER" id="PTHR11351:SF31">
    <property type="entry name" value="DESATURASE 1, ISOFORM A-RELATED"/>
    <property type="match status" value="1"/>
</dbReference>
<dbReference type="RefSeq" id="XP_020900738.1">
    <property type="nucleotide sequence ID" value="XM_021045079.2"/>
</dbReference>
<proteinExistence type="inferred from homology"/>
<comment type="domain">
    <text evidence="13">The histidine box domains are involved in binding the catalytic metal ions.</text>
</comment>
<feature type="domain" description="Fatty acid desaturase" evidence="15">
    <location>
        <begin position="64"/>
        <end position="266"/>
    </location>
</feature>
<dbReference type="KEGG" id="epa:110239367"/>
<comment type="cofactor">
    <cofactor evidence="13">
        <name>Fe(2+)</name>
        <dbReference type="ChEBI" id="CHEBI:29033"/>
    </cofactor>
</comment>
<dbReference type="GeneID" id="110239367"/>
<evidence type="ECO:0000256" key="3">
    <source>
        <dbReference type="ARBA" id="ARBA00022516"/>
    </source>
</evidence>
<dbReference type="InterPro" id="IPR015876">
    <property type="entry name" value="Acyl-CoA_DS"/>
</dbReference>
<keyword evidence="7 14" id="KW-1133">Transmembrane helix</keyword>
<dbReference type="Pfam" id="PF00487">
    <property type="entry name" value="FA_desaturase"/>
    <property type="match status" value="1"/>
</dbReference>
<dbReference type="PRINTS" id="PR00075">
    <property type="entry name" value="FACDDSATRASE"/>
</dbReference>
<protein>
    <recommendedName>
        <fullName evidence="15">Fatty acid desaturase domain-containing protein</fullName>
    </recommendedName>
</protein>
<dbReference type="EnsemblMetazoa" id="XM_021045079.2">
    <property type="protein sequence ID" value="XP_020900738.1"/>
    <property type="gene ID" value="LOC110239367"/>
</dbReference>
<evidence type="ECO:0000256" key="8">
    <source>
        <dbReference type="ARBA" id="ARBA00023002"/>
    </source>
</evidence>
<keyword evidence="11 14" id="KW-0472">Membrane</keyword>
<dbReference type="InterPro" id="IPR001522">
    <property type="entry name" value="FADS-1_CS"/>
</dbReference>
<keyword evidence="3 13" id="KW-0444">Lipid biosynthesis</keyword>
<feature type="transmembrane region" description="Helical" evidence="14">
    <location>
        <begin position="32"/>
        <end position="52"/>
    </location>
</feature>
<evidence type="ECO:0000256" key="7">
    <source>
        <dbReference type="ARBA" id="ARBA00022989"/>
    </source>
</evidence>
<organism evidence="16 17">
    <name type="scientific">Exaiptasia diaphana</name>
    <name type="common">Tropical sea anemone</name>
    <name type="synonym">Aiptasia pulchella</name>
    <dbReference type="NCBI Taxonomy" id="2652724"/>
    <lineage>
        <taxon>Eukaryota</taxon>
        <taxon>Metazoa</taxon>
        <taxon>Cnidaria</taxon>
        <taxon>Anthozoa</taxon>
        <taxon>Hexacorallia</taxon>
        <taxon>Actiniaria</taxon>
        <taxon>Aiptasiidae</taxon>
        <taxon>Exaiptasia</taxon>
    </lineage>
</organism>
<dbReference type="CDD" id="cd03505">
    <property type="entry name" value="Delta9-FADS-like"/>
    <property type="match status" value="1"/>
</dbReference>
<keyword evidence="4 13" id="KW-0812">Transmembrane</keyword>
<evidence type="ECO:0000313" key="17">
    <source>
        <dbReference type="Proteomes" id="UP000887567"/>
    </source>
</evidence>
<evidence type="ECO:0000259" key="15">
    <source>
        <dbReference type="Pfam" id="PF00487"/>
    </source>
</evidence>
<sequence>MENCVARDTITKTKDEIKDETQSTTKSTKVKIVWTNVIFMIILHVMGVYGMLLLPKLKFLTMTWVLFCYIYGGIGVTMGAHRLWAHRSYKAMWPLRLILMLANSMAAQNDIFEWARDHRVHHKYAETDADPHNANRGFFFAHMGWLLQKKHPDVITKGKGLDLSDLYADKIVMFQRRYFKTISFTMCVVVPTAVPYLWGESLWLAYFTAFASRYVWLLHATWSVNSFAHMFGDKPYDVNINPAENNLVTFFSCGEGFHNYHHTFPQDYSTSEFGTKSNVTTRIINFFAWIGWAYDRKTIPKDVIIKRMQRTGKLRSVEPGHEQLQ</sequence>
<dbReference type="AlphaFoldDB" id="A0A913X8X7"/>
<keyword evidence="8 13" id="KW-0560">Oxidoreductase</keyword>
<evidence type="ECO:0000256" key="13">
    <source>
        <dbReference type="RuleBase" id="RU000581"/>
    </source>
</evidence>
<keyword evidence="10" id="KW-0443">Lipid metabolism</keyword>
<name>A0A913X8X7_EXADI</name>
<reference evidence="16" key="1">
    <citation type="submission" date="2022-11" db="UniProtKB">
        <authorList>
            <consortium name="EnsemblMetazoa"/>
        </authorList>
    </citation>
    <scope>IDENTIFICATION</scope>
</reference>
<dbReference type="GO" id="GO:0005789">
    <property type="term" value="C:endoplasmic reticulum membrane"/>
    <property type="evidence" value="ECO:0007669"/>
    <property type="project" value="TreeGrafter"/>
</dbReference>
<dbReference type="GO" id="GO:0004768">
    <property type="term" value="F:stearoyl-CoA 9-desaturase activity"/>
    <property type="evidence" value="ECO:0007669"/>
    <property type="project" value="TreeGrafter"/>
</dbReference>
<evidence type="ECO:0000256" key="4">
    <source>
        <dbReference type="ARBA" id="ARBA00022692"/>
    </source>
</evidence>
<feature type="transmembrane region" description="Helical" evidence="14">
    <location>
        <begin position="178"/>
        <end position="198"/>
    </location>
</feature>
<keyword evidence="6" id="KW-0276">Fatty acid metabolism</keyword>
<evidence type="ECO:0000256" key="14">
    <source>
        <dbReference type="SAM" id="Phobius"/>
    </source>
</evidence>
<dbReference type="OrthoDB" id="10260134at2759"/>
<keyword evidence="17" id="KW-1185">Reference proteome</keyword>
<dbReference type="GO" id="GO:0005506">
    <property type="term" value="F:iron ion binding"/>
    <property type="evidence" value="ECO:0007669"/>
    <property type="project" value="TreeGrafter"/>
</dbReference>
<comment type="similarity">
    <text evidence="2 13">Belongs to the fatty acid desaturase type 1 family.</text>
</comment>
<dbReference type="InterPro" id="IPR005804">
    <property type="entry name" value="FA_desaturase_dom"/>
</dbReference>
<dbReference type="GO" id="GO:0006636">
    <property type="term" value="P:unsaturated fatty acid biosynthetic process"/>
    <property type="evidence" value="ECO:0007669"/>
    <property type="project" value="TreeGrafter"/>
</dbReference>
<evidence type="ECO:0000313" key="16">
    <source>
        <dbReference type="EnsemblMetazoa" id="XP_020900738.1"/>
    </source>
</evidence>
<evidence type="ECO:0000256" key="9">
    <source>
        <dbReference type="ARBA" id="ARBA00023004"/>
    </source>
</evidence>
<evidence type="ECO:0000256" key="11">
    <source>
        <dbReference type="ARBA" id="ARBA00023136"/>
    </source>
</evidence>
<comment type="subcellular location">
    <subcellularLocation>
        <location evidence="1">Membrane</location>
        <topology evidence="1">Multi-pass membrane protein</topology>
    </subcellularLocation>
</comment>
<evidence type="ECO:0000256" key="5">
    <source>
        <dbReference type="ARBA" id="ARBA00022723"/>
    </source>
</evidence>